<evidence type="ECO:0000313" key="2">
    <source>
        <dbReference type="Proteomes" id="UP000594263"/>
    </source>
</evidence>
<sequence>MSAEGGRGKRSVWTVNRRCDFKLRFLIESENGWHADDVDPIIFNSTLSHYLTTPTNLINSKISPNPSSLLLNSSQLFLPQIRVPPLINRQNHPLFFRTPFSRFILRRYSVLRPKPIPKLSHFCFVRDWRGLRFSEVGGWRGFN</sequence>
<reference evidence="1" key="1">
    <citation type="submission" date="2021-01" db="UniProtKB">
        <authorList>
            <consortium name="EnsemblPlants"/>
        </authorList>
    </citation>
    <scope>IDENTIFICATION</scope>
</reference>
<dbReference type="EnsemblPlants" id="Kaladp0055s0316.1.v1.1">
    <property type="protein sequence ID" value="Kaladp0055s0316.1.v1.1"/>
    <property type="gene ID" value="Kaladp0055s0316.v1.1"/>
</dbReference>
<dbReference type="Gramene" id="Kaladp0055s0316.1.v1.1">
    <property type="protein sequence ID" value="Kaladp0055s0316.1.v1.1"/>
    <property type="gene ID" value="Kaladp0055s0316.v1.1"/>
</dbReference>
<accession>A0A7N0U658</accession>
<name>A0A7N0U658_KALFE</name>
<keyword evidence="2" id="KW-1185">Reference proteome</keyword>
<proteinExistence type="predicted"/>
<organism evidence="1 2">
    <name type="scientific">Kalanchoe fedtschenkoi</name>
    <name type="common">Lavender scallops</name>
    <name type="synonym">South American air plant</name>
    <dbReference type="NCBI Taxonomy" id="63787"/>
    <lineage>
        <taxon>Eukaryota</taxon>
        <taxon>Viridiplantae</taxon>
        <taxon>Streptophyta</taxon>
        <taxon>Embryophyta</taxon>
        <taxon>Tracheophyta</taxon>
        <taxon>Spermatophyta</taxon>
        <taxon>Magnoliopsida</taxon>
        <taxon>eudicotyledons</taxon>
        <taxon>Gunneridae</taxon>
        <taxon>Pentapetalae</taxon>
        <taxon>Saxifragales</taxon>
        <taxon>Crassulaceae</taxon>
        <taxon>Kalanchoe</taxon>
    </lineage>
</organism>
<evidence type="ECO:0000313" key="1">
    <source>
        <dbReference type="EnsemblPlants" id="Kaladp0055s0316.1.v1.1"/>
    </source>
</evidence>
<dbReference type="AlphaFoldDB" id="A0A7N0U658"/>
<protein>
    <submittedName>
        <fullName evidence="1">Uncharacterized protein</fullName>
    </submittedName>
</protein>
<dbReference type="Proteomes" id="UP000594263">
    <property type="component" value="Unplaced"/>
</dbReference>